<dbReference type="EMBL" id="JASSZA010000016">
    <property type="protein sequence ID" value="KAK2090835.1"/>
    <property type="molecule type" value="Genomic_DNA"/>
</dbReference>
<sequence length="217" mass="23489">MLLSATSVASVKNVNDPAITGRSEDDQLFLHQELPPHGVAGAATSLGPRRPAALWPQPGDPPQHLSRRGGRCGGGGRARPPLSPLWSHLFERRLFRRARAGGTDLSQKRKMPSVHTRPEQQRRPTHPETQTPELSPPLPPSPSQPPQPEFGPRPPPLLTLPPPARPESFILNLRTRNLAAPPISEPSNKNRKGCGQSFLFGGANSEPARGTRPTGHT</sequence>
<protein>
    <submittedName>
        <fullName evidence="2">Uncharacterized protein</fullName>
    </submittedName>
</protein>
<accession>A0ABQ9U286</accession>
<feature type="region of interest" description="Disordered" evidence="1">
    <location>
        <begin position="1"/>
        <end position="84"/>
    </location>
</feature>
<feature type="compositionally biased region" description="Polar residues" evidence="1">
    <location>
        <begin position="1"/>
        <end position="13"/>
    </location>
</feature>
<reference evidence="2 3" key="1">
    <citation type="submission" date="2023-05" db="EMBL/GenBank/DDBJ databases">
        <title>B98-5 Cell Line De Novo Hybrid Assembly: An Optical Mapping Approach.</title>
        <authorList>
            <person name="Kananen K."/>
            <person name="Auerbach J.A."/>
            <person name="Kautto E."/>
            <person name="Blachly J.S."/>
        </authorList>
    </citation>
    <scope>NUCLEOTIDE SEQUENCE [LARGE SCALE GENOMIC DNA]</scope>
    <source>
        <strain evidence="2">B95-8</strain>
        <tissue evidence="2">Cell line</tissue>
    </source>
</reference>
<proteinExistence type="predicted"/>
<keyword evidence="3" id="KW-1185">Reference proteome</keyword>
<name>A0ABQ9U286_SAGOE</name>
<evidence type="ECO:0000313" key="3">
    <source>
        <dbReference type="Proteomes" id="UP001266305"/>
    </source>
</evidence>
<gene>
    <name evidence="2" type="ORF">P7K49_030119</name>
</gene>
<evidence type="ECO:0000256" key="1">
    <source>
        <dbReference type="SAM" id="MobiDB-lite"/>
    </source>
</evidence>
<feature type="region of interest" description="Disordered" evidence="1">
    <location>
        <begin position="98"/>
        <end position="217"/>
    </location>
</feature>
<evidence type="ECO:0000313" key="2">
    <source>
        <dbReference type="EMBL" id="KAK2090835.1"/>
    </source>
</evidence>
<dbReference type="Proteomes" id="UP001266305">
    <property type="component" value="Unassembled WGS sequence"/>
</dbReference>
<comment type="caution">
    <text evidence="2">The sequence shown here is derived from an EMBL/GenBank/DDBJ whole genome shotgun (WGS) entry which is preliminary data.</text>
</comment>
<organism evidence="2 3">
    <name type="scientific">Saguinus oedipus</name>
    <name type="common">Cotton-top tamarin</name>
    <name type="synonym">Oedipomidas oedipus</name>
    <dbReference type="NCBI Taxonomy" id="9490"/>
    <lineage>
        <taxon>Eukaryota</taxon>
        <taxon>Metazoa</taxon>
        <taxon>Chordata</taxon>
        <taxon>Craniata</taxon>
        <taxon>Vertebrata</taxon>
        <taxon>Euteleostomi</taxon>
        <taxon>Mammalia</taxon>
        <taxon>Eutheria</taxon>
        <taxon>Euarchontoglires</taxon>
        <taxon>Primates</taxon>
        <taxon>Haplorrhini</taxon>
        <taxon>Platyrrhini</taxon>
        <taxon>Cebidae</taxon>
        <taxon>Callitrichinae</taxon>
        <taxon>Saguinus</taxon>
    </lineage>
</organism>
<feature type="compositionally biased region" description="Basic and acidic residues" evidence="1">
    <location>
        <begin position="116"/>
        <end position="126"/>
    </location>
</feature>
<feature type="compositionally biased region" description="Pro residues" evidence="1">
    <location>
        <begin position="134"/>
        <end position="165"/>
    </location>
</feature>